<gene>
    <name evidence="1" type="ORF">AX760_25645</name>
</gene>
<protein>
    <submittedName>
        <fullName evidence="1">Uncharacterized protein</fullName>
    </submittedName>
</protein>
<evidence type="ECO:0000313" key="1">
    <source>
        <dbReference type="EMBL" id="OJF99936.1"/>
    </source>
</evidence>
<keyword evidence="2" id="KW-1185">Reference proteome</keyword>
<evidence type="ECO:0000313" key="2">
    <source>
        <dbReference type="Proteomes" id="UP000182661"/>
    </source>
</evidence>
<organism evidence="1 2">
    <name type="scientific">Pararhizobium antarcticum</name>
    <dbReference type="NCBI Taxonomy" id="1798805"/>
    <lineage>
        <taxon>Bacteria</taxon>
        <taxon>Pseudomonadati</taxon>
        <taxon>Pseudomonadota</taxon>
        <taxon>Alphaproteobacteria</taxon>
        <taxon>Hyphomicrobiales</taxon>
        <taxon>Rhizobiaceae</taxon>
        <taxon>Rhizobium/Agrobacterium group</taxon>
        <taxon>Pararhizobium</taxon>
    </lineage>
</organism>
<dbReference type="Proteomes" id="UP000182661">
    <property type="component" value="Unassembled WGS sequence"/>
</dbReference>
<dbReference type="AlphaFoldDB" id="A0A657LX95"/>
<dbReference type="RefSeq" id="WP_071831871.1">
    <property type="nucleotide sequence ID" value="NZ_LSRP01000050.1"/>
</dbReference>
<reference evidence="1 2" key="1">
    <citation type="submission" date="2016-02" db="EMBL/GenBank/DDBJ databases">
        <title>Genome sequencing of a beta-galactosidase producing bacteria Rhizobium sp. 59.</title>
        <authorList>
            <person name="Wang D."/>
            <person name="Kot W."/>
            <person name="Qin Y."/>
            <person name="Hansen L."/>
            <person name="Naqvi K."/>
            <person name="Rensing C."/>
        </authorList>
    </citation>
    <scope>NUCLEOTIDE SEQUENCE [LARGE SCALE GENOMIC DNA]</scope>
    <source>
        <strain evidence="1 2">59</strain>
    </source>
</reference>
<dbReference type="OrthoDB" id="8379670at2"/>
<accession>A0A657LX95</accession>
<proteinExistence type="predicted"/>
<comment type="caution">
    <text evidence="1">The sequence shown here is derived from an EMBL/GenBank/DDBJ whole genome shotgun (WGS) entry which is preliminary data.</text>
</comment>
<sequence>MDDDSQSPARQTFLNSRYLARVQPHLRNAATKAGLARACRLPKCRRAGRCSAMPAPAEASKAYFPGLPPCVRDAALYDAMMVASDALDARLRQEEIDTGLRIDHIERMEAALVKAVWEDGPWPADPLARAAWRNHPRR</sequence>
<name>A0A657LX95_9HYPH</name>
<dbReference type="EMBL" id="LSRP01000050">
    <property type="protein sequence ID" value="OJF99936.1"/>
    <property type="molecule type" value="Genomic_DNA"/>
</dbReference>